<reference evidence="3 4" key="1">
    <citation type="submission" date="2019-06" db="EMBL/GenBank/DDBJ databases">
        <title>Vibrio cholerae phylogeny based on whole-genome sequencing reveals genetic diversity and population strucutre.</title>
        <authorList>
            <person name="Zhiqiu Y."/>
            <person name="Bin L."/>
            <person name="Lingyan J."/>
        </authorList>
    </citation>
    <scope>NUCLEOTIDE SEQUENCE [LARGE SCALE GENOMIC DNA]</scope>
    <source>
        <strain evidence="3 4">N2814</strain>
    </source>
</reference>
<organism evidence="3 4">
    <name type="scientific">Vibrio cholerae</name>
    <dbReference type="NCBI Taxonomy" id="666"/>
    <lineage>
        <taxon>Bacteria</taxon>
        <taxon>Pseudomonadati</taxon>
        <taxon>Pseudomonadota</taxon>
        <taxon>Gammaproteobacteria</taxon>
        <taxon>Vibrionales</taxon>
        <taxon>Vibrionaceae</taxon>
        <taxon>Vibrio</taxon>
    </lineage>
</organism>
<comment type="caution">
    <text evidence="3">The sequence shown here is derived from an EMBL/GenBank/DDBJ whole genome shotgun (WGS) entry which is preliminary data.</text>
</comment>
<dbReference type="InterPro" id="IPR051162">
    <property type="entry name" value="T4SS_component"/>
</dbReference>
<dbReference type="PANTHER" id="PTHR30121:SF6">
    <property type="entry name" value="SLR6007 PROTEIN"/>
    <property type="match status" value="1"/>
</dbReference>
<evidence type="ECO:0000259" key="2">
    <source>
        <dbReference type="Pfam" id="PF03135"/>
    </source>
</evidence>
<dbReference type="Gene3D" id="3.40.50.300">
    <property type="entry name" value="P-loop containing nucleotide triphosphate hydrolases"/>
    <property type="match status" value="1"/>
</dbReference>
<evidence type="ECO:0000313" key="4">
    <source>
        <dbReference type="Proteomes" id="UP000323819"/>
    </source>
</evidence>
<accession>A0ABD7SSB5</accession>
<dbReference type="InterPro" id="IPR027417">
    <property type="entry name" value="P-loop_NTPase"/>
</dbReference>
<dbReference type="PANTHER" id="PTHR30121">
    <property type="entry name" value="UNCHARACTERIZED PROTEIN YJGR-RELATED"/>
    <property type="match status" value="1"/>
</dbReference>
<proteinExistence type="inferred from homology"/>
<dbReference type="RefSeq" id="WP_148521198.1">
    <property type="nucleotide sequence ID" value="NZ_JACYSN010000019.1"/>
</dbReference>
<dbReference type="SUPFAM" id="SSF52540">
    <property type="entry name" value="P-loop containing nucleoside triphosphate hydrolases"/>
    <property type="match status" value="1"/>
</dbReference>
<name>A0ABD7SSB5_VIBCL</name>
<dbReference type="EMBL" id="VSIJ01000002">
    <property type="protein sequence ID" value="TXX67468.1"/>
    <property type="molecule type" value="Genomic_DNA"/>
</dbReference>
<comment type="similarity">
    <text evidence="1">Belongs to the TrbE/VirB4 family.</text>
</comment>
<dbReference type="AlphaFoldDB" id="A0ABD7SSB5"/>
<protein>
    <submittedName>
        <fullName evidence="3">Conjugal transfer protein TraE</fullName>
    </submittedName>
</protein>
<feature type="domain" description="CagE TrbE VirB component of type IV transporter system central" evidence="2">
    <location>
        <begin position="168"/>
        <end position="349"/>
    </location>
</feature>
<sequence length="785" mass="88859">MNGIKTIPISKKLPKYGYPINRTMIQLDDSRLMATLRVEGMPFEAESVSVLTQSFQSVKFLFNQLAKKYGGSLAIWTHIVKKQDHIDTEYQFDNPFVQSFSDKYIRSFSGQRFYTTSYFVTYVLKFKGTLAHAEKEMDEILKLSNQVFKPFQCSILSISDDGKRCGNIEFLSSLLNHEERNIPLTSNKVIDVIGSSDWHFGYDLLEIRNTDSHASRYATFFELDAFPPSTKMGMWNFILSQQCEFVLTQSMLLMRSADALKTLDSQRNLVESGDNAAQEIEMIDDARDYVATGDIQFGDYHFSLAVFGDSQEQVLKDGKDLSGVFLSRGTMLKRSNLKSQFSFLSALPASKERVMPSPRTVTNLCCTWSLHNYSKGKKEGNPIGDGRAVLPLKTLSDSIFHFNCHASEIGKNVTGEKYAGHVMILGASGAGKTTLEATIAAYMQRFSPQMFAIDYNRSTELFMRAYGAQYFTIREGVDTGLNPFQLKDTPTLRAFLNSLVSRLCSNHQGVITEIEQEELKNGIDTVMRMEDTSKRCLSILLQTIQTPDLRTRLSRWCRSANGQFAWCLDSPQNKFDPDLMDKIGFDTTALLKKGSDGKPSITSEPILAVLFFIKDLMQKEGRLMMSIVEEFWMPANEIMTSSLMMTILKAGRLKNEFMVLSSQSPEDAINCNIFPAIVQQTATKIFLPNPDAEFESYKRCNLNRGEFDKLKELGKLSRTFLIKQSNTSCFAKLDLYGFDEHLPILSGTDDVINECDKIRAEYGDDPEIWIPKLQAFCRDKKEVLA</sequence>
<evidence type="ECO:0000313" key="3">
    <source>
        <dbReference type="EMBL" id="TXX67468.1"/>
    </source>
</evidence>
<dbReference type="Pfam" id="PF03135">
    <property type="entry name" value="CagE_TrbE_VirB"/>
    <property type="match status" value="1"/>
</dbReference>
<evidence type="ECO:0000256" key="1">
    <source>
        <dbReference type="ARBA" id="ARBA00006512"/>
    </source>
</evidence>
<dbReference type="Gene3D" id="1.10.8.730">
    <property type="match status" value="1"/>
</dbReference>
<gene>
    <name evidence="3" type="ORF">FXF03_00420</name>
</gene>
<dbReference type="Proteomes" id="UP000323819">
    <property type="component" value="Unassembled WGS sequence"/>
</dbReference>
<dbReference type="InterPro" id="IPR018145">
    <property type="entry name" value="CagE_TrbE_VirB_cntrl_dom"/>
</dbReference>